<name>A0A517Y7S2_9BACT</name>
<evidence type="ECO:0000313" key="1">
    <source>
        <dbReference type="EMBL" id="QDU26277.1"/>
    </source>
</evidence>
<dbReference type="EMBL" id="CP036274">
    <property type="protein sequence ID" value="QDU26277.1"/>
    <property type="molecule type" value="Genomic_DNA"/>
</dbReference>
<accession>A0A517Y7S2</accession>
<gene>
    <name evidence="1" type="ORF">ETAA8_13540</name>
</gene>
<keyword evidence="2" id="KW-1185">Reference proteome</keyword>
<sequence length="146" mass="15504">MIAAIIGRIKPYGLVIGLALAFAAGAVVNGWRLDGVKDAAVKAKESEMVLACEAAQKQTQEVSRGYQNELAKLNSRLSALRMQPAKCVPVSTSSSRRDAASIGGEHSGPHVVSDLALIELAGEAERYRLQLIACQAFAQSLPRESN</sequence>
<dbReference type="Proteomes" id="UP000315017">
    <property type="component" value="Chromosome"/>
</dbReference>
<dbReference type="KEGG" id="aagg:ETAA8_13540"/>
<dbReference type="RefSeq" id="WP_145086571.1">
    <property type="nucleotide sequence ID" value="NZ_CP036274.1"/>
</dbReference>
<protein>
    <submittedName>
        <fullName evidence="1">Uncharacterized protein</fullName>
    </submittedName>
</protein>
<reference evidence="1 2" key="1">
    <citation type="submission" date="2019-02" db="EMBL/GenBank/DDBJ databases">
        <title>Deep-cultivation of Planctomycetes and their phenomic and genomic characterization uncovers novel biology.</title>
        <authorList>
            <person name="Wiegand S."/>
            <person name="Jogler M."/>
            <person name="Boedeker C."/>
            <person name="Pinto D."/>
            <person name="Vollmers J."/>
            <person name="Rivas-Marin E."/>
            <person name="Kohn T."/>
            <person name="Peeters S.H."/>
            <person name="Heuer A."/>
            <person name="Rast P."/>
            <person name="Oberbeckmann S."/>
            <person name="Bunk B."/>
            <person name="Jeske O."/>
            <person name="Meyerdierks A."/>
            <person name="Storesund J.E."/>
            <person name="Kallscheuer N."/>
            <person name="Luecker S."/>
            <person name="Lage O.M."/>
            <person name="Pohl T."/>
            <person name="Merkel B.J."/>
            <person name="Hornburger P."/>
            <person name="Mueller R.-W."/>
            <person name="Bruemmer F."/>
            <person name="Labrenz M."/>
            <person name="Spormann A.M."/>
            <person name="Op den Camp H."/>
            <person name="Overmann J."/>
            <person name="Amann R."/>
            <person name="Jetten M.S.M."/>
            <person name="Mascher T."/>
            <person name="Medema M.H."/>
            <person name="Devos D.P."/>
            <person name="Kaster A.-K."/>
            <person name="Ovreas L."/>
            <person name="Rohde M."/>
            <person name="Galperin M.Y."/>
            <person name="Jogler C."/>
        </authorList>
    </citation>
    <scope>NUCLEOTIDE SEQUENCE [LARGE SCALE GENOMIC DNA]</scope>
    <source>
        <strain evidence="1 2">ETA_A8</strain>
    </source>
</reference>
<organism evidence="1 2">
    <name type="scientific">Anatilimnocola aggregata</name>
    <dbReference type="NCBI Taxonomy" id="2528021"/>
    <lineage>
        <taxon>Bacteria</taxon>
        <taxon>Pseudomonadati</taxon>
        <taxon>Planctomycetota</taxon>
        <taxon>Planctomycetia</taxon>
        <taxon>Pirellulales</taxon>
        <taxon>Pirellulaceae</taxon>
        <taxon>Anatilimnocola</taxon>
    </lineage>
</organism>
<proteinExistence type="predicted"/>
<evidence type="ECO:0000313" key="2">
    <source>
        <dbReference type="Proteomes" id="UP000315017"/>
    </source>
</evidence>
<dbReference type="AlphaFoldDB" id="A0A517Y7S2"/>